<proteinExistence type="predicted"/>
<reference evidence="2 3" key="1">
    <citation type="journal article" date="2021" name="Int. J. Syst. Evol. Microbiol.">
        <title>Classification of three corynebacterial strains isolated from a small paddock in North Rhine-Westphalia: proposal of &lt;i&gt;Corynebacterium kalinowskii&lt;/i&gt; sp. nov., &lt;i&gt;Corynebacterium comes&lt;/i&gt; sp. nov. and &lt;i&gt;Corynebacterium occultum&lt;/i&gt; sp. nov.</title>
        <authorList>
            <person name="Schaffert L."/>
            <person name="Ruwe M."/>
            <person name="Milse J."/>
            <person name="Hanuschka K."/>
            <person name="Ortseifen V."/>
            <person name="Droste J."/>
            <person name="Brandt D."/>
            <person name="Schl L."/>
            <person name="Kutter Y."/>
            <person name="Vinke S."/>
            <person name="Vieh P."/>
            <person name="Jacob L."/>
            <person name="L N.C."/>
            <person name="Schulte-Berndt E."/>
            <person name="Hain C."/>
            <person name="Linder M."/>
            <person name="Schmidt P."/>
            <person name="Wollenschl L."/>
            <person name="Luttermann T."/>
            <person name="Thieme E."/>
            <person name="Hassa J."/>
            <person name="Haak M."/>
            <person name="Wittchen M."/>
            <person name="Mentz A."/>
            <person name="Persicke M."/>
            <person name="Busche T."/>
            <person name="R C."/>
        </authorList>
    </citation>
    <scope>NUCLEOTIDE SEQUENCE [LARGE SCALE GENOMIC DNA]</scope>
    <source>
        <strain evidence="2 3">2019</strain>
    </source>
</reference>
<keyword evidence="1" id="KW-0175">Coiled coil</keyword>
<gene>
    <name evidence="2" type="ORF">CETAM_00465</name>
</gene>
<keyword evidence="3" id="KW-1185">Reference proteome</keyword>
<sequence length="92" mass="10850">MTDRDSALEELREQNEFLQRQVRHLEREVAAMRPVITEVRRLRIWDFAPYEVSPDESWLALDRDSATTLLQALAGNDHWHPWSSSLDPRPQP</sequence>
<name>A0A6B8VXF1_9CORY</name>
<dbReference type="Proteomes" id="UP000425178">
    <property type="component" value="Chromosome"/>
</dbReference>
<dbReference type="EMBL" id="CP046453">
    <property type="protein sequence ID" value="QGU03386.1"/>
    <property type="molecule type" value="Genomic_DNA"/>
</dbReference>
<evidence type="ECO:0000256" key="1">
    <source>
        <dbReference type="SAM" id="Coils"/>
    </source>
</evidence>
<organism evidence="2 3">
    <name type="scientific">Corynebacterium comes</name>
    <dbReference type="NCBI Taxonomy" id="2675218"/>
    <lineage>
        <taxon>Bacteria</taxon>
        <taxon>Bacillati</taxon>
        <taxon>Actinomycetota</taxon>
        <taxon>Actinomycetes</taxon>
        <taxon>Mycobacteriales</taxon>
        <taxon>Corynebacteriaceae</taxon>
        <taxon>Corynebacterium</taxon>
    </lineage>
</organism>
<evidence type="ECO:0000313" key="3">
    <source>
        <dbReference type="Proteomes" id="UP000425178"/>
    </source>
</evidence>
<dbReference type="KEGG" id="ccoe:CETAM_00465"/>
<accession>A0A6B8VXF1</accession>
<dbReference type="RefSeq" id="WP_156226579.1">
    <property type="nucleotide sequence ID" value="NZ_CP046453.1"/>
</dbReference>
<protein>
    <submittedName>
        <fullName evidence="2">Uncharacterized protein</fullName>
    </submittedName>
</protein>
<feature type="coiled-coil region" evidence="1">
    <location>
        <begin position="1"/>
        <end position="28"/>
    </location>
</feature>
<evidence type="ECO:0000313" key="2">
    <source>
        <dbReference type="EMBL" id="QGU03386.1"/>
    </source>
</evidence>
<dbReference type="AlphaFoldDB" id="A0A6B8VXF1"/>